<dbReference type="KEGG" id="jeo:JMA_18790"/>
<dbReference type="GO" id="GO:0000162">
    <property type="term" value="P:L-tryptophan biosynthetic process"/>
    <property type="evidence" value="ECO:0007669"/>
    <property type="project" value="UniProtKB-UniRule"/>
</dbReference>
<dbReference type="InterPro" id="IPR013785">
    <property type="entry name" value="Aldolase_TIM"/>
</dbReference>
<dbReference type="Pfam" id="PF00697">
    <property type="entry name" value="PRAI"/>
    <property type="match status" value="1"/>
</dbReference>
<dbReference type="InterPro" id="IPR044643">
    <property type="entry name" value="TrpF_fam"/>
</dbReference>
<comment type="similarity">
    <text evidence="3 10">Belongs to the TrpF family.</text>
</comment>
<keyword evidence="6 10" id="KW-0028">Amino-acid biosynthesis</keyword>
<dbReference type="InterPro" id="IPR001240">
    <property type="entry name" value="PRAI_dom"/>
</dbReference>
<gene>
    <name evidence="10" type="primary">trpF</name>
    <name evidence="12" type="ORF">JMA_18790</name>
</gene>
<name>A0A0B5AM28_9BACL</name>
<feature type="domain" description="N-(5'phosphoribosyl) anthranilate isomerase (PRAI)" evidence="11">
    <location>
        <begin position="3"/>
        <end position="193"/>
    </location>
</feature>
<dbReference type="NCBIfam" id="NF002298">
    <property type="entry name" value="PRK01222.1-4"/>
    <property type="match status" value="1"/>
</dbReference>
<dbReference type="NCBIfam" id="NF002300">
    <property type="entry name" value="PRK01222.1-7"/>
    <property type="match status" value="1"/>
</dbReference>
<evidence type="ECO:0000256" key="4">
    <source>
        <dbReference type="ARBA" id="ARBA00012572"/>
    </source>
</evidence>
<organism evidence="12 13">
    <name type="scientific">Jeotgalibacillus malaysiensis</name>
    <dbReference type="NCBI Taxonomy" id="1508404"/>
    <lineage>
        <taxon>Bacteria</taxon>
        <taxon>Bacillati</taxon>
        <taxon>Bacillota</taxon>
        <taxon>Bacilli</taxon>
        <taxon>Bacillales</taxon>
        <taxon>Caryophanaceae</taxon>
        <taxon>Jeotgalibacillus</taxon>
    </lineage>
</organism>
<evidence type="ECO:0000256" key="2">
    <source>
        <dbReference type="ARBA" id="ARBA00004664"/>
    </source>
</evidence>
<dbReference type="InterPro" id="IPR011060">
    <property type="entry name" value="RibuloseP-bd_barrel"/>
</dbReference>
<dbReference type="EMBL" id="CP009416">
    <property type="protein sequence ID" value="AJD91196.1"/>
    <property type="molecule type" value="Genomic_DNA"/>
</dbReference>
<evidence type="ECO:0000256" key="8">
    <source>
        <dbReference type="ARBA" id="ARBA00023141"/>
    </source>
</evidence>
<keyword evidence="13" id="KW-1185">Reference proteome</keyword>
<dbReference type="PANTHER" id="PTHR42894">
    <property type="entry name" value="N-(5'-PHOSPHORIBOSYL)ANTHRANILATE ISOMERASE"/>
    <property type="match status" value="1"/>
</dbReference>
<keyword evidence="7 10" id="KW-0822">Tryptophan biosynthesis</keyword>
<evidence type="ECO:0000256" key="9">
    <source>
        <dbReference type="ARBA" id="ARBA00023235"/>
    </source>
</evidence>
<accession>A0A0B5AM28</accession>
<comment type="pathway">
    <text evidence="2 10">Amino-acid biosynthesis; L-tryptophan biosynthesis; L-tryptophan from chorismate: step 3/5.</text>
</comment>
<keyword evidence="8 10" id="KW-0057">Aromatic amino acid biosynthesis</keyword>
<dbReference type="UniPathway" id="UPA00035">
    <property type="reaction ID" value="UER00042"/>
</dbReference>
<evidence type="ECO:0000256" key="3">
    <source>
        <dbReference type="ARBA" id="ARBA00007571"/>
    </source>
</evidence>
<evidence type="ECO:0000256" key="5">
    <source>
        <dbReference type="ARBA" id="ARBA00022272"/>
    </source>
</evidence>
<dbReference type="EC" id="5.3.1.24" evidence="4 10"/>
<dbReference type="HOGENOM" id="CLU_076364_1_0_9"/>
<dbReference type="Proteomes" id="UP000031449">
    <property type="component" value="Chromosome"/>
</dbReference>
<keyword evidence="9 10" id="KW-0413">Isomerase</keyword>
<dbReference type="SUPFAM" id="SSF51366">
    <property type="entry name" value="Ribulose-phoshate binding barrel"/>
    <property type="match status" value="1"/>
</dbReference>
<proteinExistence type="inferred from homology"/>
<sequence length="199" mass="21122">MLVKICGLMKKEDVAAAVESGADYIGFVFAESKRKVTSHEAALLAADIPSSVKKVGVFVNPTLDEIFEAVAAAELDFIQLHGDETPEFCDTMPKPVIKAFSISQQADVEEMNRYNVAHILADAPGADYRGGGGHTFDWSLIKDASQNIILAGGLTPENVSVAIAETAPIGVDVSSGVETDGQKDHQKINAFIKQAKGSC</sequence>
<dbReference type="OrthoDB" id="9786954at2"/>
<evidence type="ECO:0000256" key="10">
    <source>
        <dbReference type="HAMAP-Rule" id="MF_00135"/>
    </source>
</evidence>
<evidence type="ECO:0000256" key="7">
    <source>
        <dbReference type="ARBA" id="ARBA00022822"/>
    </source>
</evidence>
<dbReference type="FunFam" id="3.20.20.70:FF:000075">
    <property type="entry name" value="Tryptophan biosynthesis protein TRP1"/>
    <property type="match status" value="1"/>
</dbReference>
<dbReference type="CDD" id="cd00405">
    <property type="entry name" value="PRAI"/>
    <property type="match status" value="1"/>
</dbReference>
<comment type="catalytic activity">
    <reaction evidence="1 10">
        <text>N-(5-phospho-beta-D-ribosyl)anthranilate = 1-(2-carboxyphenylamino)-1-deoxy-D-ribulose 5-phosphate</text>
        <dbReference type="Rhea" id="RHEA:21540"/>
        <dbReference type="ChEBI" id="CHEBI:18277"/>
        <dbReference type="ChEBI" id="CHEBI:58613"/>
        <dbReference type="EC" id="5.3.1.24"/>
    </reaction>
</comment>
<evidence type="ECO:0000256" key="1">
    <source>
        <dbReference type="ARBA" id="ARBA00001164"/>
    </source>
</evidence>
<dbReference type="PANTHER" id="PTHR42894:SF1">
    <property type="entry name" value="N-(5'-PHOSPHORIBOSYL)ANTHRANILATE ISOMERASE"/>
    <property type="match status" value="1"/>
</dbReference>
<protein>
    <recommendedName>
        <fullName evidence="5 10">N-(5'-phosphoribosyl)anthranilate isomerase</fullName>
        <shortName evidence="10">PRAI</shortName>
        <ecNumber evidence="4 10">5.3.1.24</ecNumber>
    </recommendedName>
</protein>
<dbReference type="HAMAP" id="MF_00135">
    <property type="entry name" value="PRAI"/>
    <property type="match status" value="1"/>
</dbReference>
<dbReference type="GO" id="GO:0004640">
    <property type="term" value="F:phosphoribosylanthranilate isomerase activity"/>
    <property type="evidence" value="ECO:0007669"/>
    <property type="project" value="UniProtKB-UniRule"/>
</dbReference>
<dbReference type="STRING" id="1508404.JMA_18790"/>
<evidence type="ECO:0000256" key="6">
    <source>
        <dbReference type="ARBA" id="ARBA00022605"/>
    </source>
</evidence>
<reference evidence="12 13" key="1">
    <citation type="submission" date="2014-08" db="EMBL/GenBank/DDBJ databases">
        <title>Complete genome of a marine bacteria Jeotgalibacillus malaysiensis.</title>
        <authorList>
            <person name="Yaakop A.S."/>
            <person name="Chan K.-G."/>
            <person name="Goh K.M."/>
        </authorList>
    </citation>
    <scope>NUCLEOTIDE SEQUENCE [LARGE SCALE GENOMIC DNA]</scope>
    <source>
        <strain evidence="12 13">D5</strain>
    </source>
</reference>
<evidence type="ECO:0000259" key="11">
    <source>
        <dbReference type="Pfam" id="PF00697"/>
    </source>
</evidence>
<evidence type="ECO:0000313" key="12">
    <source>
        <dbReference type="EMBL" id="AJD91196.1"/>
    </source>
</evidence>
<dbReference type="AlphaFoldDB" id="A0A0B5AM28"/>
<dbReference type="Gene3D" id="3.20.20.70">
    <property type="entry name" value="Aldolase class I"/>
    <property type="match status" value="1"/>
</dbReference>
<evidence type="ECO:0000313" key="13">
    <source>
        <dbReference type="Proteomes" id="UP000031449"/>
    </source>
</evidence>